<organism evidence="7 8">
    <name type="scientific">Leptotrombidium deliense</name>
    <dbReference type="NCBI Taxonomy" id="299467"/>
    <lineage>
        <taxon>Eukaryota</taxon>
        <taxon>Metazoa</taxon>
        <taxon>Ecdysozoa</taxon>
        <taxon>Arthropoda</taxon>
        <taxon>Chelicerata</taxon>
        <taxon>Arachnida</taxon>
        <taxon>Acari</taxon>
        <taxon>Acariformes</taxon>
        <taxon>Trombidiformes</taxon>
        <taxon>Prostigmata</taxon>
        <taxon>Anystina</taxon>
        <taxon>Parasitengona</taxon>
        <taxon>Trombiculoidea</taxon>
        <taxon>Trombiculidae</taxon>
        <taxon>Leptotrombidium</taxon>
    </lineage>
</organism>
<dbReference type="PRINTS" id="PR00722">
    <property type="entry name" value="CHYMOTRYPSIN"/>
</dbReference>
<dbReference type="InterPro" id="IPR009003">
    <property type="entry name" value="Peptidase_S1_PA"/>
</dbReference>
<dbReference type="InterPro" id="IPR033116">
    <property type="entry name" value="TRYPSIN_SER"/>
</dbReference>
<dbReference type="PANTHER" id="PTHR24252:SF17">
    <property type="entry name" value="SUPPRESSOR OF TUMORIGENICITY 14 PROTEIN HOMOLOG-RELATED"/>
    <property type="match status" value="1"/>
</dbReference>
<evidence type="ECO:0000256" key="2">
    <source>
        <dbReference type="ARBA" id="ARBA00022801"/>
    </source>
</evidence>
<dbReference type="EMBL" id="NCKV01003117">
    <property type="protein sequence ID" value="RWS26044.1"/>
    <property type="molecule type" value="Genomic_DNA"/>
</dbReference>
<dbReference type="AlphaFoldDB" id="A0A443SEU3"/>
<evidence type="ECO:0000259" key="6">
    <source>
        <dbReference type="PROSITE" id="PS50240"/>
    </source>
</evidence>
<dbReference type="FunFam" id="2.40.10.10:FF:000002">
    <property type="entry name" value="Transmembrane protease serine"/>
    <property type="match status" value="1"/>
</dbReference>
<name>A0A443SEU3_9ACAR</name>
<accession>A0A443SEU3</accession>
<dbReference type="InterPro" id="IPR018114">
    <property type="entry name" value="TRYPSIN_HIS"/>
</dbReference>
<dbReference type="PROSITE" id="PS50240">
    <property type="entry name" value="TRYPSIN_DOM"/>
    <property type="match status" value="1"/>
</dbReference>
<feature type="non-terminal residue" evidence="7">
    <location>
        <position position="314"/>
    </location>
</feature>
<dbReference type="Pfam" id="PF00089">
    <property type="entry name" value="Trypsin"/>
    <property type="match status" value="1"/>
</dbReference>
<keyword evidence="5" id="KW-0720">Serine protease</keyword>
<dbReference type="Proteomes" id="UP000288716">
    <property type="component" value="Unassembled WGS sequence"/>
</dbReference>
<reference evidence="7 8" key="1">
    <citation type="journal article" date="2018" name="Gigascience">
        <title>Genomes of trombidid mites reveal novel predicted allergens and laterally-transferred genes associated with secondary metabolism.</title>
        <authorList>
            <person name="Dong X."/>
            <person name="Chaisiri K."/>
            <person name="Xia D."/>
            <person name="Armstrong S.D."/>
            <person name="Fang Y."/>
            <person name="Donnelly M.J."/>
            <person name="Kadowaki T."/>
            <person name="McGarry J.W."/>
            <person name="Darby A.C."/>
            <person name="Makepeace B.L."/>
        </authorList>
    </citation>
    <scope>NUCLEOTIDE SEQUENCE [LARGE SCALE GENOMIC DNA]</scope>
    <source>
        <strain evidence="7">UoL-UT</strain>
    </source>
</reference>
<protein>
    <submittedName>
        <fullName evidence="7">Serine protease 27-like protein</fullName>
    </submittedName>
</protein>
<dbReference type="PANTHER" id="PTHR24252">
    <property type="entry name" value="ACROSIN-RELATED"/>
    <property type="match status" value="1"/>
</dbReference>
<evidence type="ECO:0000256" key="3">
    <source>
        <dbReference type="ARBA" id="ARBA00023157"/>
    </source>
</evidence>
<dbReference type="SMART" id="SM00020">
    <property type="entry name" value="Tryp_SPc"/>
    <property type="match status" value="1"/>
</dbReference>
<comment type="similarity">
    <text evidence="4">Belongs to the peptidase S1 family. CLIP subfamily.</text>
</comment>
<gene>
    <name evidence="7" type="ORF">B4U80_02612</name>
</gene>
<comment type="caution">
    <text evidence="7">The sequence shown here is derived from an EMBL/GenBank/DDBJ whole genome shotgun (WGS) entry which is preliminary data.</text>
</comment>
<evidence type="ECO:0000256" key="4">
    <source>
        <dbReference type="ARBA" id="ARBA00024195"/>
    </source>
</evidence>
<dbReference type="InterPro" id="IPR043504">
    <property type="entry name" value="Peptidase_S1_PA_chymotrypsin"/>
</dbReference>
<proteinExistence type="inferred from homology"/>
<dbReference type="Gene3D" id="2.40.10.10">
    <property type="entry name" value="Trypsin-like serine proteases"/>
    <property type="match status" value="1"/>
</dbReference>
<dbReference type="PROSITE" id="PS00135">
    <property type="entry name" value="TRYPSIN_SER"/>
    <property type="match status" value="1"/>
</dbReference>
<dbReference type="SUPFAM" id="SSF50494">
    <property type="entry name" value="Trypsin-like serine proteases"/>
    <property type="match status" value="1"/>
</dbReference>
<sequence length="314" mass="34377">MIYLLANVVEDKCGRIWSRRIPSTTTTTTTESPNGNATNAKDVQKTGAIVSGQIARFGDMPWIVSISTKAGNSTTHFCGGSIINKRWILTAAHCFPTNNQKPVNVSQFIVKCATTTIGKNAGGGHMYDIEKIITHSEWNTDFYRHDIAVVKVTRDFVFFEGRKFGREALWPICMPSVHTRYEGSATVAGWGLNNSDSQASMVRLQAVDIKLFNCEEEAEDRCLCRRAYPTFDTTVMICAGHESGKADACQGDSGGPLMAYHAVANGKDYAVQLGVVSFGESCGVANQPGVYADLSPHLNWIEENITPDELYFAP</sequence>
<dbReference type="InterPro" id="IPR001314">
    <property type="entry name" value="Peptidase_S1A"/>
</dbReference>
<dbReference type="FunFam" id="2.40.10.10:FF:000068">
    <property type="entry name" value="transmembrane protease serine 2"/>
    <property type="match status" value="1"/>
</dbReference>
<dbReference type="PROSITE" id="PS00134">
    <property type="entry name" value="TRYPSIN_HIS"/>
    <property type="match status" value="1"/>
</dbReference>
<dbReference type="CDD" id="cd00190">
    <property type="entry name" value="Tryp_SPc"/>
    <property type="match status" value="1"/>
</dbReference>
<feature type="domain" description="Peptidase S1" evidence="6">
    <location>
        <begin position="49"/>
        <end position="306"/>
    </location>
</feature>
<dbReference type="InterPro" id="IPR001254">
    <property type="entry name" value="Trypsin_dom"/>
</dbReference>
<dbReference type="OrthoDB" id="6514235at2759"/>
<keyword evidence="1 5" id="KW-0645">Protease</keyword>
<dbReference type="GO" id="GO:0006508">
    <property type="term" value="P:proteolysis"/>
    <property type="evidence" value="ECO:0007669"/>
    <property type="project" value="UniProtKB-KW"/>
</dbReference>
<keyword evidence="2 5" id="KW-0378">Hydrolase</keyword>
<dbReference type="VEuPathDB" id="VectorBase:LDEU005996"/>
<keyword evidence="8" id="KW-1185">Reference proteome</keyword>
<dbReference type="STRING" id="299467.A0A443SEU3"/>
<evidence type="ECO:0000313" key="8">
    <source>
        <dbReference type="Proteomes" id="UP000288716"/>
    </source>
</evidence>
<evidence type="ECO:0000313" key="7">
    <source>
        <dbReference type="EMBL" id="RWS26044.1"/>
    </source>
</evidence>
<keyword evidence="3" id="KW-1015">Disulfide bond</keyword>
<dbReference type="GO" id="GO:0004252">
    <property type="term" value="F:serine-type endopeptidase activity"/>
    <property type="evidence" value="ECO:0007669"/>
    <property type="project" value="InterPro"/>
</dbReference>
<evidence type="ECO:0000256" key="1">
    <source>
        <dbReference type="ARBA" id="ARBA00022670"/>
    </source>
</evidence>
<evidence type="ECO:0000256" key="5">
    <source>
        <dbReference type="RuleBase" id="RU363034"/>
    </source>
</evidence>